<dbReference type="AlphaFoldDB" id="A0AAF0UG49"/>
<dbReference type="EMBL" id="CP133620">
    <property type="protein sequence ID" value="WMV45610.1"/>
    <property type="molecule type" value="Genomic_DNA"/>
</dbReference>
<keyword evidence="2" id="KW-1185">Reference proteome</keyword>
<sequence length="23" mass="2806">MSSMFLYSEDIILIHLMFFQLNL</sequence>
<proteinExistence type="predicted"/>
<name>A0AAF0UG49_SOLVR</name>
<organism evidence="1 2">
    <name type="scientific">Solanum verrucosum</name>
    <dbReference type="NCBI Taxonomy" id="315347"/>
    <lineage>
        <taxon>Eukaryota</taxon>
        <taxon>Viridiplantae</taxon>
        <taxon>Streptophyta</taxon>
        <taxon>Embryophyta</taxon>
        <taxon>Tracheophyta</taxon>
        <taxon>Spermatophyta</taxon>
        <taxon>Magnoliopsida</taxon>
        <taxon>eudicotyledons</taxon>
        <taxon>Gunneridae</taxon>
        <taxon>Pentapetalae</taxon>
        <taxon>asterids</taxon>
        <taxon>lamiids</taxon>
        <taxon>Solanales</taxon>
        <taxon>Solanaceae</taxon>
        <taxon>Solanoideae</taxon>
        <taxon>Solaneae</taxon>
        <taxon>Solanum</taxon>
    </lineage>
</organism>
<evidence type="ECO:0000313" key="2">
    <source>
        <dbReference type="Proteomes" id="UP001234989"/>
    </source>
</evidence>
<accession>A0AAF0UG49</accession>
<gene>
    <name evidence="1" type="ORF">MTR67_038995</name>
</gene>
<protein>
    <submittedName>
        <fullName evidence="1">Uncharacterized protein</fullName>
    </submittedName>
</protein>
<reference evidence="1" key="1">
    <citation type="submission" date="2023-08" db="EMBL/GenBank/DDBJ databases">
        <title>A de novo genome assembly of Solanum verrucosum Schlechtendal, a Mexican diploid species geographically isolated from the other diploid A-genome species in potato relatives.</title>
        <authorList>
            <person name="Hosaka K."/>
        </authorList>
    </citation>
    <scope>NUCLEOTIDE SEQUENCE</scope>
    <source>
        <tissue evidence="1">Young leaves</tissue>
    </source>
</reference>
<evidence type="ECO:0000313" key="1">
    <source>
        <dbReference type="EMBL" id="WMV45610.1"/>
    </source>
</evidence>
<dbReference type="Proteomes" id="UP001234989">
    <property type="component" value="Chromosome 9"/>
</dbReference>